<dbReference type="Proteomes" id="UP001180020">
    <property type="component" value="Unassembled WGS sequence"/>
</dbReference>
<protein>
    <submittedName>
        <fullName evidence="1">Uncharacterized protein</fullName>
    </submittedName>
</protein>
<sequence>MRSGTLEYWEDGTEIEEKQKGYYGYSQKLKHIVRLPFTTIGYDILKTILTYKGSMHPCKHAHVIKKIIEVILSSGAELEKDINEEVTVKDIEQIFVEKGIWIPYVDKNIKPVVGMCFDTLDEAVSFTSIILDLEDLVFKNHQYDIVLVQKKSVKEKDSKTHHQIKTKSG</sequence>
<accession>A0AAV9EP75</accession>
<dbReference type="EMBL" id="JAUJYO010000006">
    <property type="protein sequence ID" value="KAK1315229.1"/>
    <property type="molecule type" value="Genomic_DNA"/>
</dbReference>
<gene>
    <name evidence="1" type="ORF">QJS10_CPA06g01046</name>
</gene>
<dbReference type="AlphaFoldDB" id="A0AAV9EP75"/>
<reference evidence="1" key="2">
    <citation type="submission" date="2023-06" db="EMBL/GenBank/DDBJ databases">
        <authorList>
            <person name="Ma L."/>
            <person name="Liu K.-W."/>
            <person name="Li Z."/>
            <person name="Hsiao Y.-Y."/>
            <person name="Qi Y."/>
            <person name="Fu T."/>
            <person name="Tang G."/>
            <person name="Zhang D."/>
            <person name="Sun W.-H."/>
            <person name="Liu D.-K."/>
            <person name="Li Y."/>
            <person name="Chen G.-Z."/>
            <person name="Liu X.-D."/>
            <person name="Liao X.-Y."/>
            <person name="Jiang Y.-T."/>
            <person name="Yu X."/>
            <person name="Hao Y."/>
            <person name="Huang J."/>
            <person name="Zhao X.-W."/>
            <person name="Ke S."/>
            <person name="Chen Y.-Y."/>
            <person name="Wu W.-L."/>
            <person name="Hsu J.-L."/>
            <person name="Lin Y.-F."/>
            <person name="Huang M.-D."/>
            <person name="Li C.-Y."/>
            <person name="Huang L."/>
            <person name="Wang Z.-W."/>
            <person name="Zhao X."/>
            <person name="Zhong W.-Y."/>
            <person name="Peng D.-H."/>
            <person name="Ahmad S."/>
            <person name="Lan S."/>
            <person name="Zhang J.-S."/>
            <person name="Tsai W.-C."/>
            <person name="Van De Peer Y."/>
            <person name="Liu Z.-J."/>
        </authorList>
    </citation>
    <scope>NUCLEOTIDE SEQUENCE</scope>
    <source>
        <strain evidence="1">CP</strain>
        <tissue evidence="1">Leaves</tissue>
    </source>
</reference>
<organism evidence="1 2">
    <name type="scientific">Acorus calamus</name>
    <name type="common">Sweet flag</name>
    <dbReference type="NCBI Taxonomy" id="4465"/>
    <lineage>
        <taxon>Eukaryota</taxon>
        <taxon>Viridiplantae</taxon>
        <taxon>Streptophyta</taxon>
        <taxon>Embryophyta</taxon>
        <taxon>Tracheophyta</taxon>
        <taxon>Spermatophyta</taxon>
        <taxon>Magnoliopsida</taxon>
        <taxon>Liliopsida</taxon>
        <taxon>Acoraceae</taxon>
        <taxon>Acorus</taxon>
    </lineage>
</organism>
<evidence type="ECO:0000313" key="2">
    <source>
        <dbReference type="Proteomes" id="UP001180020"/>
    </source>
</evidence>
<evidence type="ECO:0000313" key="1">
    <source>
        <dbReference type="EMBL" id="KAK1315229.1"/>
    </source>
</evidence>
<comment type="caution">
    <text evidence="1">The sequence shown here is derived from an EMBL/GenBank/DDBJ whole genome shotgun (WGS) entry which is preliminary data.</text>
</comment>
<name>A0AAV9EP75_ACOCL</name>
<proteinExistence type="predicted"/>
<reference evidence="1" key="1">
    <citation type="journal article" date="2023" name="Nat. Commun.">
        <title>Diploid and tetraploid genomes of Acorus and the evolution of monocots.</title>
        <authorList>
            <person name="Ma L."/>
            <person name="Liu K.W."/>
            <person name="Li Z."/>
            <person name="Hsiao Y.Y."/>
            <person name="Qi Y."/>
            <person name="Fu T."/>
            <person name="Tang G.D."/>
            <person name="Zhang D."/>
            <person name="Sun W.H."/>
            <person name="Liu D.K."/>
            <person name="Li Y."/>
            <person name="Chen G.Z."/>
            <person name="Liu X.D."/>
            <person name="Liao X.Y."/>
            <person name="Jiang Y.T."/>
            <person name="Yu X."/>
            <person name="Hao Y."/>
            <person name="Huang J."/>
            <person name="Zhao X.W."/>
            <person name="Ke S."/>
            <person name="Chen Y.Y."/>
            <person name="Wu W.L."/>
            <person name="Hsu J.L."/>
            <person name="Lin Y.F."/>
            <person name="Huang M.D."/>
            <person name="Li C.Y."/>
            <person name="Huang L."/>
            <person name="Wang Z.W."/>
            <person name="Zhao X."/>
            <person name="Zhong W.Y."/>
            <person name="Peng D.H."/>
            <person name="Ahmad S."/>
            <person name="Lan S."/>
            <person name="Zhang J.S."/>
            <person name="Tsai W.C."/>
            <person name="Van de Peer Y."/>
            <person name="Liu Z.J."/>
        </authorList>
    </citation>
    <scope>NUCLEOTIDE SEQUENCE</scope>
    <source>
        <strain evidence="1">CP</strain>
    </source>
</reference>
<keyword evidence="2" id="KW-1185">Reference proteome</keyword>